<dbReference type="EMBL" id="OOIP01000003">
    <property type="protein sequence ID" value="SPO36077.1"/>
    <property type="molecule type" value="Genomic_DNA"/>
</dbReference>
<evidence type="ECO:0000313" key="2">
    <source>
        <dbReference type="EMBL" id="SPO36077.1"/>
    </source>
</evidence>
<dbReference type="AlphaFoldDB" id="A0A5C3EXH2"/>
<protein>
    <submittedName>
        <fullName evidence="2">Uncharacterized protein</fullName>
    </submittedName>
</protein>
<keyword evidence="3" id="KW-1185">Reference proteome</keyword>
<organism evidence="2 3">
    <name type="scientific">Pseudozyma flocculosa</name>
    <dbReference type="NCBI Taxonomy" id="84751"/>
    <lineage>
        <taxon>Eukaryota</taxon>
        <taxon>Fungi</taxon>
        <taxon>Dikarya</taxon>
        <taxon>Basidiomycota</taxon>
        <taxon>Ustilaginomycotina</taxon>
        <taxon>Ustilaginomycetes</taxon>
        <taxon>Ustilaginales</taxon>
        <taxon>Ustilaginaceae</taxon>
        <taxon>Pseudozyma</taxon>
    </lineage>
</organism>
<gene>
    <name evidence="2" type="ORF">PSFLO_01548</name>
</gene>
<proteinExistence type="predicted"/>
<evidence type="ECO:0000313" key="3">
    <source>
        <dbReference type="Proteomes" id="UP000323386"/>
    </source>
</evidence>
<feature type="region of interest" description="Disordered" evidence="1">
    <location>
        <begin position="163"/>
        <end position="188"/>
    </location>
</feature>
<name>A0A5C3EXH2_9BASI</name>
<feature type="compositionally biased region" description="Gly residues" evidence="1">
    <location>
        <begin position="178"/>
        <end position="188"/>
    </location>
</feature>
<reference evidence="2 3" key="1">
    <citation type="submission" date="2018-03" db="EMBL/GenBank/DDBJ databases">
        <authorList>
            <person name="Guldener U."/>
        </authorList>
    </citation>
    <scope>NUCLEOTIDE SEQUENCE [LARGE SCALE GENOMIC DNA]</scope>
    <source>
        <strain evidence="2 3">DAOM196992</strain>
    </source>
</reference>
<feature type="region of interest" description="Disordered" evidence="1">
    <location>
        <begin position="105"/>
        <end position="130"/>
    </location>
</feature>
<dbReference type="Proteomes" id="UP000323386">
    <property type="component" value="Unassembled WGS sequence"/>
</dbReference>
<sequence>MHASLAVVFGLDGAGVVGATSMRLLDLVLVVDADPKAGRGPPTRTVGLAHLDAQRPSSFVATMGRTRRDPMEQDGHRDALHSYMSSTSFPASGVQRVTPLTAAEGLLGRSTPPSDGMGDARPRSMDKQGPPVVATMSCAVRMAGGAQPVLAWVDAKCSVPKKCAEGSVRRTQAQTGERVGGGLLAGRP</sequence>
<accession>A0A5C3EXH2</accession>
<evidence type="ECO:0000256" key="1">
    <source>
        <dbReference type="SAM" id="MobiDB-lite"/>
    </source>
</evidence>